<protein>
    <submittedName>
        <fullName evidence="1">Uncharacterized protein</fullName>
    </submittedName>
</protein>
<dbReference type="EMBL" id="NIXT01001086">
    <property type="protein sequence ID" value="OXE31599.1"/>
    <property type="molecule type" value="Genomic_DNA"/>
</dbReference>
<organism evidence="1 2">
    <name type="scientific">Vibrio parahaemolyticus</name>
    <dbReference type="NCBI Taxonomy" id="670"/>
    <lineage>
        <taxon>Bacteria</taxon>
        <taxon>Pseudomonadati</taxon>
        <taxon>Pseudomonadota</taxon>
        <taxon>Gammaproteobacteria</taxon>
        <taxon>Vibrionales</taxon>
        <taxon>Vibrionaceae</taxon>
        <taxon>Vibrio</taxon>
    </lineage>
</organism>
<name>A0A227J8Y9_VIBPH</name>
<proteinExistence type="predicted"/>
<dbReference type="AlphaFoldDB" id="A0A227J8Y9"/>
<comment type="caution">
    <text evidence="1">The sequence shown here is derived from an EMBL/GenBank/DDBJ whole genome shotgun (WGS) entry which is preliminary data.</text>
</comment>
<evidence type="ECO:0000313" key="1">
    <source>
        <dbReference type="EMBL" id="OXE31599.1"/>
    </source>
</evidence>
<dbReference type="Proteomes" id="UP000214596">
    <property type="component" value="Unassembled WGS sequence"/>
</dbReference>
<dbReference type="OrthoDB" id="7065710at2"/>
<gene>
    <name evidence="1" type="ORF">CA163_17105</name>
</gene>
<sequence>MVGVAHHLTRRYTYRGNMEQIIHNLKDPSWWFTGVFFVVLGIVLTWIVPRVSRLFPYYKVEFARRRKLQRLKFIHQNRQHQVLVNWYTARYWAIATVSIIYMVFAGLMYTISPEIISNGYNKIALTALFLPIYIINFVVMETKKKATSLVRAHIAWNQRSNKNNL</sequence>
<dbReference type="OMA" id="DPSWWFT"/>
<reference evidence="1 2" key="1">
    <citation type="journal article" date="2017" name="Appl. Environ. Microbiol.">
        <title>Parallel evolution of two clades of a major Atlantic endemic Vibrio parahaemolyticus pathogen lineage by independent acquisition of related pathogenicity islands.</title>
        <authorList>
            <person name="Xu F."/>
            <person name="Gonzalez-Escalona N."/>
            <person name="Drees K.P."/>
            <person name="Sebra R.P."/>
            <person name="Cooper V.S."/>
            <person name="Jones S.H."/>
            <person name="Whistler C.A."/>
        </authorList>
    </citation>
    <scope>NUCLEOTIDE SEQUENCE [LARGE SCALE GENOMIC DNA]</scope>
    <source>
        <strain evidence="1 2">MAVP-3</strain>
    </source>
</reference>
<evidence type="ECO:0000313" key="2">
    <source>
        <dbReference type="Proteomes" id="UP000214596"/>
    </source>
</evidence>
<accession>A0A227J8Y9</accession>